<reference evidence="1 2" key="1">
    <citation type="submission" date="2020-02" db="EMBL/GenBank/DDBJ databases">
        <title>Flavobacterium sp. genome.</title>
        <authorList>
            <person name="Jung H.S."/>
            <person name="Baek J.H."/>
            <person name="Jeon C.O."/>
        </authorList>
    </citation>
    <scope>NUCLEOTIDE SEQUENCE [LARGE SCALE GENOMIC DNA]</scope>
    <source>
        <strain evidence="1 2">SE-s27</strain>
    </source>
</reference>
<dbReference type="EMBL" id="JAAMPT010000209">
    <property type="protein sequence ID" value="NMH26298.1"/>
    <property type="molecule type" value="Genomic_DNA"/>
</dbReference>
<dbReference type="Proteomes" id="UP000767947">
    <property type="component" value="Unassembled WGS sequence"/>
</dbReference>
<evidence type="ECO:0000313" key="1">
    <source>
        <dbReference type="EMBL" id="NMH26298.1"/>
    </source>
</evidence>
<proteinExistence type="predicted"/>
<protein>
    <recommendedName>
        <fullName evidence="3">DUF5017 domain-containing protein</fullName>
    </recommendedName>
</protein>
<evidence type="ECO:0008006" key="3">
    <source>
        <dbReference type="Google" id="ProtNLM"/>
    </source>
</evidence>
<keyword evidence="2" id="KW-1185">Reference proteome</keyword>
<comment type="caution">
    <text evidence="1">The sequence shown here is derived from an EMBL/GenBank/DDBJ whole genome shotgun (WGS) entry which is preliminary data.</text>
</comment>
<dbReference type="RefSeq" id="WP_169524985.1">
    <property type="nucleotide sequence ID" value="NZ_JAAMPT010000209.1"/>
</dbReference>
<gene>
    <name evidence="1" type="ORF">G6042_13590</name>
</gene>
<organism evidence="1 2">
    <name type="scientific">Flavobacterium solisilvae</name>
    <dbReference type="NCBI Taxonomy" id="1852019"/>
    <lineage>
        <taxon>Bacteria</taxon>
        <taxon>Pseudomonadati</taxon>
        <taxon>Bacteroidota</taxon>
        <taxon>Flavobacteriia</taxon>
        <taxon>Flavobacteriales</taxon>
        <taxon>Flavobacteriaceae</taxon>
        <taxon>Flavobacterium</taxon>
    </lineage>
</organism>
<evidence type="ECO:0000313" key="2">
    <source>
        <dbReference type="Proteomes" id="UP000767947"/>
    </source>
</evidence>
<accession>A0ABX1QY88</accession>
<name>A0ABX1QY88_9FLAO</name>
<sequence length="324" mass="35483">MKRLLALFLLGFVINACDDGDLEVENIDFTEVTATKCTSKDVVYKIKDSEMLLIEIPAETFANDQTPEGTPISVAISETGTFPVRVKYRQYNGNISADNICPTIPDANPSLQEEWNAIAGTIQITTTAIKSTNQTTGATRITGYRHYIVFKNITFEKPNGVQTYETYVFGNYNTTATQLPLGFSENAQKSSCDNRVFNISGSELLTLNTANYATLFENTVTTTPRTALINTSNTLSYKLYNGAVNDAFLCSTSPPDFPAVTQEWNAVDGVENVSGIIEVTTNTDGLGGVGFRHIVRLKKVTLKKGNSDFYLGDDYLLGSFIVAQ</sequence>